<protein>
    <recommendedName>
        <fullName evidence="3">DUF1963 domain-containing protein</fullName>
    </recommendedName>
</protein>
<name>A0ABU8UER1_9ACTN</name>
<evidence type="ECO:0008006" key="3">
    <source>
        <dbReference type="Google" id="ProtNLM"/>
    </source>
</evidence>
<sequence>MTDLTAAIPDFAPYARTATLLRPTAGTPGVRESSVGGPLLWPVEEAWPVCREPQLVQVREALTDEERELWAGIDRRRRERRRRRVSVVGAEDADLMDRIMDGGSLDLASWERTRYVPTEVGDGVPMVPVVQVFARDLPGWKWPGGADVVQVLWCPQDHAEPAGRRFYWGPTVTVRFRSSSEVGAVAEAPRSAGAQAIYVARPCVLDPAEVVDLPAGDEMPEELFRRGEAWAQARGTEYHRRLACRPGWKVGGWPSWHLTDRVRVDCGVCGVPMRLFLTVDSGGDPGLTVGRFGELRVFVCPADGAHPVGLNIQ</sequence>
<evidence type="ECO:0000313" key="1">
    <source>
        <dbReference type="EMBL" id="MEJ8646376.1"/>
    </source>
</evidence>
<keyword evidence="2" id="KW-1185">Reference proteome</keyword>
<accession>A0ABU8UER1</accession>
<gene>
    <name evidence="1" type="ORF">WKI68_44140</name>
</gene>
<reference evidence="1 2" key="1">
    <citation type="submission" date="2024-03" db="EMBL/GenBank/DDBJ databases">
        <title>Novel Streptomyces species of biotechnological and ecological value are a feature of Machair soil.</title>
        <authorList>
            <person name="Prole J.R."/>
            <person name="Goodfellow M."/>
            <person name="Allenby N."/>
            <person name="Ward A.C."/>
        </authorList>
    </citation>
    <scope>NUCLEOTIDE SEQUENCE [LARGE SCALE GENOMIC DNA]</scope>
    <source>
        <strain evidence="1 2">MS1.HAVA.3</strain>
    </source>
</reference>
<dbReference type="EMBL" id="JBBKAM010000004">
    <property type="protein sequence ID" value="MEJ8646376.1"/>
    <property type="molecule type" value="Genomic_DNA"/>
</dbReference>
<evidence type="ECO:0000313" key="2">
    <source>
        <dbReference type="Proteomes" id="UP001382904"/>
    </source>
</evidence>
<dbReference type="Proteomes" id="UP001382904">
    <property type="component" value="Unassembled WGS sequence"/>
</dbReference>
<comment type="caution">
    <text evidence="1">The sequence shown here is derived from an EMBL/GenBank/DDBJ whole genome shotgun (WGS) entry which is preliminary data.</text>
</comment>
<proteinExistence type="predicted"/>
<organism evidence="1 2">
    <name type="scientific">Streptomyces caledonius</name>
    <dbReference type="NCBI Taxonomy" id="3134107"/>
    <lineage>
        <taxon>Bacteria</taxon>
        <taxon>Bacillati</taxon>
        <taxon>Actinomycetota</taxon>
        <taxon>Actinomycetes</taxon>
        <taxon>Kitasatosporales</taxon>
        <taxon>Streptomycetaceae</taxon>
        <taxon>Streptomyces</taxon>
    </lineage>
</organism>